<dbReference type="eggNOG" id="ENOG50315R3">
    <property type="taxonomic scope" value="Bacteria"/>
</dbReference>
<dbReference type="GeneID" id="86049647"/>
<feature type="signal peptide" evidence="1">
    <location>
        <begin position="1"/>
        <end position="24"/>
    </location>
</feature>
<keyword evidence="3" id="KW-1185">Reference proteome</keyword>
<accession>F3PTK1</accession>
<dbReference type="RefSeq" id="WP_009125334.1">
    <property type="nucleotide sequence ID" value="NZ_GL882633.1"/>
</dbReference>
<name>F3PTK1_9BACE</name>
<feature type="chain" id="PRO_5003301803" evidence="1">
    <location>
        <begin position="25"/>
        <end position="123"/>
    </location>
</feature>
<comment type="caution">
    <text evidence="2">The sequence shown here is derived from an EMBL/GenBank/DDBJ whole genome shotgun (WGS) entry which is preliminary data.</text>
</comment>
<dbReference type="STRING" id="763034.HMPREF9446_02069"/>
<keyword evidence="1" id="KW-0732">Signal</keyword>
<dbReference type="HOGENOM" id="CLU_162472_0_0_10"/>
<evidence type="ECO:0000313" key="2">
    <source>
        <dbReference type="EMBL" id="EGF56926.1"/>
    </source>
</evidence>
<dbReference type="AlphaFoldDB" id="F3PTK1"/>
<evidence type="ECO:0000256" key="1">
    <source>
        <dbReference type="SAM" id="SignalP"/>
    </source>
</evidence>
<gene>
    <name evidence="2" type="ORF">HMPREF9446_02069</name>
</gene>
<dbReference type="EMBL" id="AFBN01000036">
    <property type="protein sequence ID" value="EGF56926.1"/>
    <property type="molecule type" value="Genomic_DNA"/>
</dbReference>
<evidence type="ECO:0000313" key="3">
    <source>
        <dbReference type="Proteomes" id="UP000003416"/>
    </source>
</evidence>
<dbReference type="Proteomes" id="UP000003416">
    <property type="component" value="Unassembled WGS sequence"/>
</dbReference>
<reference evidence="2 3" key="1">
    <citation type="submission" date="2011-02" db="EMBL/GenBank/DDBJ databases">
        <authorList>
            <person name="Weinstock G."/>
            <person name="Sodergren E."/>
            <person name="Clifton S."/>
            <person name="Fulton L."/>
            <person name="Fulton B."/>
            <person name="Courtney L."/>
            <person name="Fronick C."/>
            <person name="Harrison M."/>
            <person name="Strong C."/>
            <person name="Farmer C."/>
            <person name="Delahaunty K."/>
            <person name="Markovic C."/>
            <person name="Hall O."/>
            <person name="Minx P."/>
            <person name="Tomlinson C."/>
            <person name="Mitreva M."/>
            <person name="Hou S."/>
            <person name="Chen J."/>
            <person name="Wollam A."/>
            <person name="Pepin K.H."/>
            <person name="Johnson M."/>
            <person name="Bhonagiri V."/>
            <person name="Zhang X."/>
            <person name="Suruliraj S."/>
            <person name="Warren W."/>
            <person name="Chinwalla A."/>
            <person name="Mardis E.R."/>
            <person name="Wilson R.K."/>
        </authorList>
    </citation>
    <scope>NUCLEOTIDE SEQUENCE [LARGE SCALE GENOMIC DNA]</scope>
    <source>
        <strain evidence="2 3">YIT 12057</strain>
    </source>
</reference>
<sequence length="123" mass="13911">MKQCIKLSIIIILAALLHNGATKAADFLCTPASNPTECCFLSQAPATQQAVQNFYDHFYTVSLYMEHVDSTQVPGNKSILLRTNLFRMQLHAHSPECDRLLYLSPHPVPDTNYYIFGLRKIII</sequence>
<organism evidence="2 3">
    <name type="scientific">Bacteroides fluxus YIT 12057</name>
    <dbReference type="NCBI Taxonomy" id="763034"/>
    <lineage>
        <taxon>Bacteria</taxon>
        <taxon>Pseudomonadati</taxon>
        <taxon>Bacteroidota</taxon>
        <taxon>Bacteroidia</taxon>
        <taxon>Bacteroidales</taxon>
        <taxon>Bacteroidaceae</taxon>
        <taxon>Bacteroides</taxon>
    </lineage>
</organism>
<protein>
    <submittedName>
        <fullName evidence="2">Uncharacterized protein</fullName>
    </submittedName>
</protein>
<proteinExistence type="predicted"/>